<name>A0ABU5HY73_9HYPH</name>
<gene>
    <name evidence="1" type="ORF">U0C82_01165</name>
</gene>
<evidence type="ECO:0000313" key="1">
    <source>
        <dbReference type="EMBL" id="MDY8107755.1"/>
    </source>
</evidence>
<keyword evidence="2" id="KW-1185">Reference proteome</keyword>
<proteinExistence type="predicted"/>
<protein>
    <submittedName>
        <fullName evidence="1">Phage portal protein</fullName>
    </submittedName>
</protein>
<dbReference type="Proteomes" id="UP001294412">
    <property type="component" value="Unassembled WGS sequence"/>
</dbReference>
<reference evidence="1 2" key="1">
    <citation type="submission" date="2023-12" db="EMBL/GenBank/DDBJ databases">
        <title>Description of Novel Strain Fulvimarina sp. 2208YS6-2-32 isolated from Uroteuthis (Photololigo) edulis.</title>
        <authorList>
            <person name="Park J.-S."/>
        </authorList>
    </citation>
    <scope>NUCLEOTIDE SEQUENCE [LARGE SCALE GENOMIC DNA]</scope>
    <source>
        <strain evidence="1 2">2208YS6-2-32</strain>
    </source>
</reference>
<dbReference type="RefSeq" id="WP_322185049.1">
    <property type="nucleotide sequence ID" value="NZ_JAXLPB010000001.1"/>
</dbReference>
<evidence type="ECO:0000313" key="2">
    <source>
        <dbReference type="Proteomes" id="UP001294412"/>
    </source>
</evidence>
<organism evidence="1 2">
    <name type="scientific">Fulvimarina uroteuthidis</name>
    <dbReference type="NCBI Taxonomy" id="3098149"/>
    <lineage>
        <taxon>Bacteria</taxon>
        <taxon>Pseudomonadati</taxon>
        <taxon>Pseudomonadota</taxon>
        <taxon>Alphaproteobacteria</taxon>
        <taxon>Hyphomicrobiales</taxon>
        <taxon>Aurantimonadaceae</taxon>
        <taxon>Fulvimarina</taxon>
    </lineage>
</organism>
<dbReference type="Gene3D" id="3.40.140.120">
    <property type="match status" value="1"/>
</dbReference>
<accession>A0ABU5HY73</accession>
<dbReference type="InterPro" id="IPR006944">
    <property type="entry name" value="Phage/GTA_portal"/>
</dbReference>
<dbReference type="Gene3D" id="3.30.1120.70">
    <property type="match status" value="1"/>
</dbReference>
<comment type="caution">
    <text evidence="1">The sequence shown here is derived from an EMBL/GenBank/DDBJ whole genome shotgun (WGS) entry which is preliminary data.</text>
</comment>
<dbReference type="EMBL" id="JAXLPB010000001">
    <property type="protein sequence ID" value="MDY8107755.1"/>
    <property type="molecule type" value="Genomic_DNA"/>
</dbReference>
<dbReference type="Gene3D" id="1.20.1270.210">
    <property type="match status" value="1"/>
</dbReference>
<dbReference type="NCBIfam" id="TIGR01537">
    <property type="entry name" value="portal_HK97"/>
    <property type="match status" value="1"/>
</dbReference>
<dbReference type="Pfam" id="PF04860">
    <property type="entry name" value="Phage_portal"/>
    <property type="match status" value="1"/>
</dbReference>
<sequence length="361" mass="39061">MSVPAVSAAVSLISSSLGTLPAKVYERGGDAKTIATDHPGHRLVHRKANEWSAAGALRSQMTQDALLTGNAYAIVSRMDDGRPSELFRVDPSAMAVEADAFGAPAYKLTTTGGVRRYGFRDVLHLRALTSFDGLKGEAPISLAREAIATLAVMEQHGSQLFRDGARPSAAVTYPTEAARPMPGQDNSTARTNLVKAARAGIQGVDNSGKLAVFFDGATFTPFAFSSTDAQFAELRRFAIEEVARVFRVPPHMLFEMGRATWGNAEEMGATFVRYTLLPWIEAWQDAYSRALLDPDTDDAFSIEFLVDDLLRADTATRFSAYSQAIAARILNPNEVRAMENRAPYEGGDEFLNPNTTSNANG</sequence>
<dbReference type="InterPro" id="IPR006427">
    <property type="entry name" value="Portal_HK97"/>
</dbReference>